<gene>
    <name evidence="8" type="ORF">H9962_05190</name>
</gene>
<proteinExistence type="predicted"/>
<comment type="subcellular location">
    <subcellularLocation>
        <location evidence="1">Membrane</location>
        <topology evidence="1">Multi-pass membrane protein</topology>
    </subcellularLocation>
</comment>
<reference evidence="8" key="2">
    <citation type="submission" date="2021-04" db="EMBL/GenBank/DDBJ databases">
        <authorList>
            <person name="Gilroy R."/>
        </authorList>
    </citation>
    <scope>NUCLEOTIDE SEQUENCE</scope>
    <source>
        <strain evidence="8">CHK186-16707</strain>
    </source>
</reference>
<evidence type="ECO:0000313" key="8">
    <source>
        <dbReference type="EMBL" id="HJA08567.1"/>
    </source>
</evidence>
<dbReference type="Pfam" id="PF03600">
    <property type="entry name" value="CitMHS"/>
    <property type="match status" value="1"/>
</dbReference>
<evidence type="ECO:0000256" key="3">
    <source>
        <dbReference type="ARBA" id="ARBA00022692"/>
    </source>
</evidence>
<feature type="transmembrane region" description="Helical" evidence="6">
    <location>
        <begin position="364"/>
        <end position="384"/>
    </location>
</feature>
<comment type="caution">
    <text evidence="8">The sequence shown here is derived from an EMBL/GenBank/DDBJ whole genome shotgun (WGS) entry which is preliminary data.</text>
</comment>
<dbReference type="GO" id="GO:0022857">
    <property type="term" value="F:transmembrane transporter activity"/>
    <property type="evidence" value="ECO:0007669"/>
    <property type="project" value="TreeGrafter"/>
</dbReference>
<dbReference type="EMBL" id="DXAN01000017">
    <property type="protein sequence ID" value="HJA08567.1"/>
    <property type="molecule type" value="Genomic_DNA"/>
</dbReference>
<keyword evidence="4 6" id="KW-1133">Transmembrane helix</keyword>
<feature type="transmembrane region" description="Helical" evidence="6">
    <location>
        <begin position="267"/>
        <end position="285"/>
    </location>
</feature>
<organism evidence="8 9">
    <name type="scientific">Candidatus Mailhella merdigallinarum</name>
    <dbReference type="NCBI Taxonomy" id="2838658"/>
    <lineage>
        <taxon>Bacteria</taxon>
        <taxon>Pseudomonadati</taxon>
        <taxon>Thermodesulfobacteriota</taxon>
        <taxon>Desulfovibrionia</taxon>
        <taxon>Desulfovibrionales</taxon>
        <taxon>Desulfovibrionaceae</taxon>
        <taxon>Mailhella</taxon>
    </lineage>
</organism>
<accession>A0A9D2KM69</accession>
<feature type="transmembrane region" description="Helical" evidence="6">
    <location>
        <begin position="415"/>
        <end position="440"/>
    </location>
</feature>
<dbReference type="AlphaFoldDB" id="A0A9D2KM69"/>
<evidence type="ECO:0000256" key="1">
    <source>
        <dbReference type="ARBA" id="ARBA00004141"/>
    </source>
</evidence>
<feature type="transmembrane region" description="Helical" evidence="6">
    <location>
        <begin position="174"/>
        <end position="193"/>
    </location>
</feature>
<feature type="transmembrane region" description="Helical" evidence="6">
    <location>
        <begin position="41"/>
        <end position="69"/>
    </location>
</feature>
<feature type="domain" description="Citrate transporter-like" evidence="7">
    <location>
        <begin position="56"/>
        <end position="418"/>
    </location>
</feature>
<feature type="transmembrane region" description="Helical" evidence="6">
    <location>
        <begin position="452"/>
        <end position="474"/>
    </location>
</feature>
<dbReference type="InterPro" id="IPR004680">
    <property type="entry name" value="Cit_transptr-like_dom"/>
</dbReference>
<keyword evidence="3 6" id="KW-0812">Transmembrane</keyword>
<evidence type="ECO:0000256" key="5">
    <source>
        <dbReference type="ARBA" id="ARBA00023136"/>
    </source>
</evidence>
<protein>
    <submittedName>
        <fullName evidence="8">Anion permease</fullName>
    </submittedName>
</protein>
<feature type="transmembrane region" description="Helical" evidence="6">
    <location>
        <begin position="213"/>
        <end position="237"/>
    </location>
</feature>
<sequence>MAGSISKNGPKFYANLGIMLAIMLFFRFISPPEGLTPDGLAVVGVFFAVLYGWLFVDMVWPSFIGLIALGLTLHQPMDAVLGSAFGNSTVLLILFFCMVAGIINAAGIAEYVARRIICVPIINGRPYVLLFMLCLAMCALATMLTMTSAILVAMPLVKEICKQYGYKPGDTFPMLVMLAMLYAGELAYMLLPFKSLPALVFGIYSRMSGGVDINLAAYVVVVGIVLFISIGFAIFLYKFILKPDVAPILNSAECVEFHEQLSTYQKTVLWSFAGLIVLLLLPNVTPKTWALTKFLRSVGYNGTLLAYVGFYLMLSFKEGIPLKDIMQKSMAWPAIFLIASVLEITGAFDSTGVIKWLGSVCEPMLAGVSGQVLIVFTIAAAVICTQLTNNNACAVTFAPIAYTLAIANGGVDPQAMFTCLILSCTLGLATPASGVPAAILYGDTEWVHQKTVIKYAALFWVFNIVLLSTVGYHLCRILF</sequence>
<evidence type="ECO:0000256" key="4">
    <source>
        <dbReference type="ARBA" id="ARBA00022989"/>
    </source>
</evidence>
<evidence type="ECO:0000256" key="6">
    <source>
        <dbReference type="SAM" id="Phobius"/>
    </source>
</evidence>
<name>A0A9D2KM69_9BACT</name>
<evidence type="ECO:0000313" key="9">
    <source>
        <dbReference type="Proteomes" id="UP000824225"/>
    </source>
</evidence>
<evidence type="ECO:0000256" key="2">
    <source>
        <dbReference type="ARBA" id="ARBA00022448"/>
    </source>
</evidence>
<keyword evidence="2" id="KW-0813">Transport</keyword>
<feature type="transmembrane region" description="Helical" evidence="6">
    <location>
        <begin position="335"/>
        <end position="358"/>
    </location>
</feature>
<feature type="transmembrane region" description="Helical" evidence="6">
    <location>
        <begin position="391"/>
        <end position="409"/>
    </location>
</feature>
<feature type="transmembrane region" description="Helical" evidence="6">
    <location>
        <begin position="12"/>
        <end position="29"/>
    </location>
</feature>
<feature type="transmembrane region" description="Helical" evidence="6">
    <location>
        <begin position="90"/>
        <end position="109"/>
    </location>
</feature>
<evidence type="ECO:0000259" key="7">
    <source>
        <dbReference type="Pfam" id="PF03600"/>
    </source>
</evidence>
<dbReference type="Proteomes" id="UP000824225">
    <property type="component" value="Unassembled WGS sequence"/>
</dbReference>
<keyword evidence="5 6" id="KW-0472">Membrane</keyword>
<dbReference type="PANTHER" id="PTHR10283">
    <property type="entry name" value="SOLUTE CARRIER FAMILY 13 MEMBER"/>
    <property type="match status" value="1"/>
</dbReference>
<dbReference type="GO" id="GO:0005886">
    <property type="term" value="C:plasma membrane"/>
    <property type="evidence" value="ECO:0007669"/>
    <property type="project" value="TreeGrafter"/>
</dbReference>
<reference evidence="8" key="1">
    <citation type="journal article" date="2021" name="PeerJ">
        <title>Extensive microbial diversity within the chicken gut microbiome revealed by metagenomics and culture.</title>
        <authorList>
            <person name="Gilroy R."/>
            <person name="Ravi A."/>
            <person name="Getino M."/>
            <person name="Pursley I."/>
            <person name="Horton D.L."/>
            <person name="Alikhan N.F."/>
            <person name="Baker D."/>
            <person name="Gharbi K."/>
            <person name="Hall N."/>
            <person name="Watson M."/>
            <person name="Adriaenssens E.M."/>
            <person name="Foster-Nyarko E."/>
            <person name="Jarju S."/>
            <person name="Secka A."/>
            <person name="Antonio M."/>
            <person name="Oren A."/>
            <person name="Chaudhuri R.R."/>
            <person name="La Ragione R."/>
            <person name="Hildebrand F."/>
            <person name="Pallen M.J."/>
        </authorList>
    </citation>
    <scope>NUCLEOTIDE SEQUENCE</scope>
    <source>
        <strain evidence="8">CHK186-16707</strain>
    </source>
</reference>
<feature type="transmembrane region" description="Helical" evidence="6">
    <location>
        <begin position="129"/>
        <end position="153"/>
    </location>
</feature>
<feature type="transmembrane region" description="Helical" evidence="6">
    <location>
        <begin position="297"/>
        <end position="314"/>
    </location>
</feature>